<reference evidence="1" key="1">
    <citation type="submission" date="2021-01" db="EMBL/GenBank/DDBJ databases">
        <authorList>
            <consortium name="Genoscope - CEA"/>
            <person name="William W."/>
        </authorList>
    </citation>
    <scope>NUCLEOTIDE SEQUENCE</scope>
</reference>
<proteinExistence type="predicted"/>
<gene>
    <name evidence="1" type="ORF">PSON_ATCC_30995.1.T1130130</name>
</gene>
<evidence type="ECO:0000313" key="2">
    <source>
        <dbReference type="Proteomes" id="UP000692954"/>
    </source>
</evidence>
<protein>
    <submittedName>
        <fullName evidence="1">Uncharacterized protein</fullName>
    </submittedName>
</protein>
<evidence type="ECO:0000313" key="1">
    <source>
        <dbReference type="EMBL" id="CAD8117295.1"/>
    </source>
</evidence>
<comment type="caution">
    <text evidence="1">The sequence shown here is derived from an EMBL/GenBank/DDBJ whole genome shotgun (WGS) entry which is preliminary data.</text>
</comment>
<accession>A0A8S1QR27</accession>
<dbReference type="EMBL" id="CAJJDN010000113">
    <property type="protein sequence ID" value="CAD8117295.1"/>
    <property type="molecule type" value="Genomic_DNA"/>
</dbReference>
<sequence>MKNYKKVGNSNTKHINDEIGYYKECIRFLPSERVNDYTTSDAIIYDRLREAGLKRNKALQFCTAHHCKIDSTQSKHGPPGLKIFKTKIDKYRQVNGWQMLGRLKYEESIQQEYCDDTRWQIQVQNKEESKQLEQLKQFYSDLDIKYSFNDLSLDETITKLRSLSSEQNYKNRVPQHQFKDSKNNMIYYEMAEYILQLKKPQNTLISDLCAFDDSLPLVRQEYYEIQPKRIEKAAPLYSPENSQKRSNLIRELTRAYTGQVNIKEAEEGLIKSQYVQGFKQKNTNNVVLSSLNKIEQSKVKKFKQRCSIMTERISNKSQEEEKIDKTQQFNNKLKDFVQKSIKRLNYQGNKQFF</sequence>
<dbReference type="AlphaFoldDB" id="A0A8S1QR27"/>
<keyword evidence="2" id="KW-1185">Reference proteome</keyword>
<organism evidence="1 2">
    <name type="scientific">Paramecium sonneborni</name>
    <dbReference type="NCBI Taxonomy" id="65129"/>
    <lineage>
        <taxon>Eukaryota</taxon>
        <taxon>Sar</taxon>
        <taxon>Alveolata</taxon>
        <taxon>Ciliophora</taxon>
        <taxon>Intramacronucleata</taxon>
        <taxon>Oligohymenophorea</taxon>
        <taxon>Peniculida</taxon>
        <taxon>Parameciidae</taxon>
        <taxon>Paramecium</taxon>
    </lineage>
</organism>
<name>A0A8S1QR27_9CILI</name>
<dbReference type="Proteomes" id="UP000692954">
    <property type="component" value="Unassembled WGS sequence"/>
</dbReference>
<dbReference type="OrthoDB" id="299647at2759"/>